<keyword evidence="3" id="KW-1185">Reference proteome</keyword>
<feature type="region of interest" description="Disordered" evidence="1">
    <location>
        <begin position="1"/>
        <end position="24"/>
    </location>
</feature>
<proteinExistence type="predicted"/>
<evidence type="ECO:0000313" key="2">
    <source>
        <dbReference type="EMBL" id="MBS4200290.1"/>
    </source>
</evidence>
<reference evidence="2 3" key="1">
    <citation type="submission" date="2021-05" db="EMBL/GenBank/DDBJ databases">
        <title>Novel Bacillus species.</title>
        <authorList>
            <person name="Liu G."/>
        </authorList>
    </citation>
    <scope>NUCLEOTIDE SEQUENCE [LARGE SCALE GENOMIC DNA]</scope>
    <source>
        <strain evidence="2 3">FJAT-49732</strain>
    </source>
</reference>
<organism evidence="2 3">
    <name type="scientific">Lederbergia citrisecunda</name>
    <dbReference type="NCBI Taxonomy" id="2833583"/>
    <lineage>
        <taxon>Bacteria</taxon>
        <taxon>Bacillati</taxon>
        <taxon>Bacillota</taxon>
        <taxon>Bacilli</taxon>
        <taxon>Bacillales</taxon>
        <taxon>Bacillaceae</taxon>
        <taxon>Lederbergia</taxon>
    </lineage>
</organism>
<evidence type="ECO:0008006" key="4">
    <source>
        <dbReference type="Google" id="ProtNLM"/>
    </source>
</evidence>
<accession>A0A942TMH3</accession>
<dbReference type="AlphaFoldDB" id="A0A942TMH3"/>
<sequence length="73" mass="8568">MNAYHLKPKTKRNPVFQKAHEQGKQAGYQEATDIFHKFLSERMQTLEDIPGIGEKTAWKIHEHFLKGMEETNK</sequence>
<evidence type="ECO:0000256" key="1">
    <source>
        <dbReference type="SAM" id="MobiDB-lite"/>
    </source>
</evidence>
<feature type="compositionally biased region" description="Basic residues" evidence="1">
    <location>
        <begin position="1"/>
        <end position="12"/>
    </location>
</feature>
<protein>
    <recommendedName>
        <fullName evidence="4">Helix-hairpin-helix DNA-binding motif class 1 domain-containing protein</fullName>
    </recommendedName>
</protein>
<evidence type="ECO:0000313" key="3">
    <source>
        <dbReference type="Proteomes" id="UP000682713"/>
    </source>
</evidence>
<dbReference type="Proteomes" id="UP000682713">
    <property type="component" value="Unassembled WGS sequence"/>
</dbReference>
<dbReference type="RefSeq" id="WP_213110886.1">
    <property type="nucleotide sequence ID" value="NZ_JAGYPJ010000001.1"/>
</dbReference>
<dbReference type="EMBL" id="JAGYPJ010000001">
    <property type="protein sequence ID" value="MBS4200290.1"/>
    <property type="molecule type" value="Genomic_DNA"/>
</dbReference>
<name>A0A942TMH3_9BACI</name>
<dbReference type="SUPFAM" id="SSF160975">
    <property type="entry name" value="AF1531-like"/>
    <property type="match status" value="1"/>
</dbReference>
<gene>
    <name evidence="2" type="ORF">KHA93_11675</name>
</gene>
<comment type="caution">
    <text evidence="2">The sequence shown here is derived from an EMBL/GenBank/DDBJ whole genome shotgun (WGS) entry which is preliminary data.</text>
</comment>